<gene>
    <name evidence="1" type="ORF">B296_00009989</name>
</gene>
<comment type="caution">
    <text evidence="1">The sequence shown here is derived from an EMBL/GenBank/DDBJ whole genome shotgun (WGS) entry which is preliminary data.</text>
</comment>
<protein>
    <submittedName>
        <fullName evidence="1">Uncharacterized protein</fullName>
    </submittedName>
</protein>
<sequence>MIWCLAWRGSDGADELQSYPAQAIAEGPLMASHSVDASLRWALPGVGGLEENEEKTSGVLKVLEAGLVPTAELAMEESIGQAEG</sequence>
<name>A0A427AQI3_ENSVE</name>
<reference evidence="1 2" key="1">
    <citation type="journal article" date="2014" name="Agronomy (Basel)">
        <title>A Draft Genome Sequence for Ensete ventricosum, the Drought-Tolerant Tree Against Hunger.</title>
        <authorList>
            <person name="Harrison J."/>
            <person name="Moore K.A."/>
            <person name="Paszkiewicz K."/>
            <person name="Jones T."/>
            <person name="Grant M."/>
            <person name="Ambacheew D."/>
            <person name="Muzemil S."/>
            <person name="Studholme D.J."/>
        </authorList>
    </citation>
    <scope>NUCLEOTIDE SEQUENCE [LARGE SCALE GENOMIC DNA]</scope>
</reference>
<organism evidence="1 2">
    <name type="scientific">Ensete ventricosum</name>
    <name type="common">Abyssinian banana</name>
    <name type="synonym">Musa ensete</name>
    <dbReference type="NCBI Taxonomy" id="4639"/>
    <lineage>
        <taxon>Eukaryota</taxon>
        <taxon>Viridiplantae</taxon>
        <taxon>Streptophyta</taxon>
        <taxon>Embryophyta</taxon>
        <taxon>Tracheophyta</taxon>
        <taxon>Spermatophyta</taxon>
        <taxon>Magnoliopsida</taxon>
        <taxon>Liliopsida</taxon>
        <taxon>Zingiberales</taxon>
        <taxon>Musaceae</taxon>
        <taxon>Ensete</taxon>
    </lineage>
</organism>
<dbReference type="EMBL" id="AMZH03001667">
    <property type="protein sequence ID" value="RRT78476.1"/>
    <property type="molecule type" value="Genomic_DNA"/>
</dbReference>
<dbReference type="Proteomes" id="UP000287651">
    <property type="component" value="Unassembled WGS sequence"/>
</dbReference>
<proteinExistence type="predicted"/>
<evidence type="ECO:0000313" key="1">
    <source>
        <dbReference type="EMBL" id="RRT78476.1"/>
    </source>
</evidence>
<dbReference type="AlphaFoldDB" id="A0A427AQI3"/>
<evidence type="ECO:0000313" key="2">
    <source>
        <dbReference type="Proteomes" id="UP000287651"/>
    </source>
</evidence>
<accession>A0A427AQI3</accession>